<dbReference type="InterPro" id="IPR014395">
    <property type="entry name" value="Pen/GL7ACA/AHL_acylase"/>
</dbReference>
<keyword evidence="6" id="KW-0472">Membrane</keyword>
<accession>A0A1M5S4N2</accession>
<evidence type="ECO:0000256" key="4">
    <source>
        <dbReference type="PIRSR" id="PIRSR001227-1"/>
    </source>
</evidence>
<dbReference type="Gene3D" id="1.10.1400.10">
    <property type="match status" value="1"/>
</dbReference>
<dbReference type="Gene3D" id="3.60.20.10">
    <property type="entry name" value="Glutamine Phosphoribosylpyrophosphate, subunit 1, domain 1"/>
    <property type="match status" value="1"/>
</dbReference>
<name>A0A1M5S4N2_9FLAO</name>
<dbReference type="InterPro" id="IPR043146">
    <property type="entry name" value="Penicillin_amidase_N_B-knob"/>
</dbReference>
<evidence type="ECO:0000256" key="3">
    <source>
        <dbReference type="ARBA" id="ARBA00023145"/>
    </source>
</evidence>
<dbReference type="RefSeq" id="WP_073117725.1">
    <property type="nucleotide sequence ID" value="NZ_BMEN01000005.1"/>
</dbReference>
<keyword evidence="6" id="KW-1133">Transmembrane helix</keyword>
<feature type="binding site" evidence="5">
    <location>
        <position position="315"/>
    </location>
    <ligand>
        <name>Ca(2+)</name>
        <dbReference type="ChEBI" id="CHEBI:29108"/>
    </ligand>
</feature>
<reference evidence="8" key="1">
    <citation type="submission" date="2016-11" db="EMBL/GenBank/DDBJ databases">
        <authorList>
            <person name="Varghese N."/>
            <person name="Submissions S."/>
        </authorList>
    </citation>
    <scope>NUCLEOTIDE SEQUENCE [LARGE SCALE GENOMIC DNA]</scope>
    <source>
        <strain evidence="8">DSM 100572</strain>
    </source>
</reference>
<evidence type="ECO:0000256" key="2">
    <source>
        <dbReference type="ARBA" id="ARBA00022801"/>
    </source>
</evidence>
<feature type="binding site" evidence="5">
    <location>
        <position position="497"/>
    </location>
    <ligand>
        <name>Ca(2+)</name>
        <dbReference type="ChEBI" id="CHEBI:29108"/>
    </ligand>
</feature>
<dbReference type="CDD" id="cd03747">
    <property type="entry name" value="Ntn_PGA_like"/>
    <property type="match status" value="1"/>
</dbReference>
<dbReference type="OrthoDB" id="9759796at2"/>
<organism evidence="7 8">
    <name type="scientific">Wenyingzhuangia marina</name>
    <dbReference type="NCBI Taxonomy" id="1195760"/>
    <lineage>
        <taxon>Bacteria</taxon>
        <taxon>Pseudomonadati</taxon>
        <taxon>Bacteroidota</taxon>
        <taxon>Flavobacteriia</taxon>
        <taxon>Flavobacteriales</taxon>
        <taxon>Flavobacteriaceae</taxon>
        <taxon>Wenyingzhuangia</taxon>
    </lineage>
</organism>
<evidence type="ECO:0000313" key="7">
    <source>
        <dbReference type="EMBL" id="SHH32923.1"/>
    </source>
</evidence>
<evidence type="ECO:0000256" key="1">
    <source>
        <dbReference type="ARBA" id="ARBA00006586"/>
    </source>
</evidence>
<dbReference type="GO" id="GO:0017000">
    <property type="term" value="P:antibiotic biosynthetic process"/>
    <property type="evidence" value="ECO:0007669"/>
    <property type="project" value="InterPro"/>
</dbReference>
<sequence>MKIFKKVIIVVFSLLVGLSIGGYGYLQYLKPTYKGTVHINGVKSTEVYFDSIGVPHIFANSEKDAMTVLGYVHAQERLWQMELLRRIASGRLAEIFGKDLVDVDVFFSNLGVDETVEKQVIALDKNPKVKELVNAYLKGINTYMDKGVTPIEFSLLGIEKEHYTPKDIYYVTAYMAFSFAHAFKTDPILTHIKNNLGSEYLKDLAIEADENTMYQENYDVRKNSISSINHILEKLPFPQFIGSNGWVLSPEKTTTGKVLFENDPHIGFAQPQVWYQAHIKTPTYENYGFYLGLFPFPLLAHNRDYAFGLTMFENDDMDFYTINQNLKDSTKYSTAMGFYDYELIEKEIKIKDEEPKVITIKKTVLGNVFNESAKNLDSLPTVVQWVYNEKPNQVLQTAYGMNHAKNIYDFENAIATLSAPGLNFVYGDKEDNIGLWSAGQLYKHLSSNVNTKFVLDGRDLNQLQKEWLSFSKNPKAINPPKGYVFTSNVQPEAVDGDLYPGYYLSKDRAVAINKGIEAKEKLSVNDMKILANSHNNSVVIDNIKDIIAGLELGQLNDFEKQVLDVLTKWNGQHNLDNIAPTIYYKLTFRLWKNTFEDEMGADDFKDFVNSNLSRRTQNKYLKNPNSVWWNNVNTLKEETFQEIVTSSFKSSVAELKTGLGDDINEWKWSKVHTVTYEHALAKMDLLKKIFNVGPFPMVGGNETINNLMFDYTEGNHFHVNAGPSTRRVIDFSDIENSYAVTPTGQSGYFLSPFYSNQTNYYNTGKYYKMLMNEKEIKTSTLKLIFE</sequence>
<feature type="active site" description="Nucleophile" evidence="4">
    <location>
        <position position="243"/>
    </location>
</feature>
<comment type="similarity">
    <text evidence="1">Belongs to the peptidase S45 family.</text>
</comment>
<dbReference type="PIRSF" id="PIRSF001227">
    <property type="entry name" value="Pen_acylase"/>
    <property type="match status" value="1"/>
</dbReference>
<proteinExistence type="inferred from homology"/>
<dbReference type="STRING" id="1195760.SAMN05444281_0103"/>
<feature type="transmembrane region" description="Helical" evidence="6">
    <location>
        <begin position="7"/>
        <end position="26"/>
    </location>
</feature>
<dbReference type="InterPro" id="IPR002692">
    <property type="entry name" value="S45"/>
</dbReference>
<keyword evidence="2" id="KW-0378">Hydrolase</keyword>
<dbReference type="InterPro" id="IPR023343">
    <property type="entry name" value="Penicillin_amidase_dom1"/>
</dbReference>
<dbReference type="InterPro" id="IPR029055">
    <property type="entry name" value="Ntn_hydrolases_N"/>
</dbReference>
<keyword evidence="8" id="KW-1185">Reference proteome</keyword>
<feature type="binding site" evidence="5">
    <location>
        <position position="318"/>
    </location>
    <ligand>
        <name>Ca(2+)</name>
        <dbReference type="ChEBI" id="CHEBI:29108"/>
    </ligand>
</feature>
<evidence type="ECO:0000256" key="6">
    <source>
        <dbReference type="SAM" id="Phobius"/>
    </source>
</evidence>
<dbReference type="SUPFAM" id="SSF56235">
    <property type="entry name" value="N-terminal nucleophile aminohydrolases (Ntn hydrolases)"/>
    <property type="match status" value="1"/>
</dbReference>
<dbReference type="AlphaFoldDB" id="A0A1M5S4N2"/>
<keyword evidence="3" id="KW-0865">Zymogen</keyword>
<evidence type="ECO:0000256" key="5">
    <source>
        <dbReference type="PIRSR" id="PIRSR001227-2"/>
    </source>
</evidence>
<dbReference type="InterPro" id="IPR043147">
    <property type="entry name" value="Penicillin_amidase_A-knob"/>
</dbReference>
<protein>
    <submittedName>
        <fullName evidence="7">Penicillin amidase</fullName>
    </submittedName>
</protein>
<dbReference type="Proteomes" id="UP000184109">
    <property type="component" value="Unassembled WGS sequence"/>
</dbReference>
<keyword evidence="5" id="KW-0106">Calcium</keyword>
<dbReference type="PANTHER" id="PTHR34218">
    <property type="entry name" value="PEPTIDASE S45 PENICILLIN AMIDASE"/>
    <property type="match status" value="1"/>
</dbReference>
<dbReference type="Gene3D" id="2.30.120.10">
    <property type="match status" value="1"/>
</dbReference>
<dbReference type="GO" id="GO:0016811">
    <property type="term" value="F:hydrolase activity, acting on carbon-nitrogen (but not peptide) bonds, in linear amides"/>
    <property type="evidence" value="ECO:0007669"/>
    <property type="project" value="InterPro"/>
</dbReference>
<evidence type="ECO:0000313" key="8">
    <source>
        <dbReference type="Proteomes" id="UP000184109"/>
    </source>
</evidence>
<keyword evidence="6" id="KW-0812">Transmembrane</keyword>
<keyword evidence="5" id="KW-0479">Metal-binding</keyword>
<dbReference type="EMBL" id="FQXQ01000001">
    <property type="protein sequence ID" value="SHH32923.1"/>
    <property type="molecule type" value="Genomic_DNA"/>
</dbReference>
<dbReference type="PANTHER" id="PTHR34218:SF5">
    <property type="entry name" value="PENICILLIN ACYLASE FAMILY PROTEIN"/>
    <property type="match status" value="1"/>
</dbReference>
<gene>
    <name evidence="7" type="ORF">SAMN05444281_0103</name>
</gene>
<dbReference type="Pfam" id="PF01804">
    <property type="entry name" value="Penicil_amidase"/>
    <property type="match status" value="1"/>
</dbReference>
<comment type="cofactor">
    <cofactor evidence="5">
        <name>Ca(2+)</name>
        <dbReference type="ChEBI" id="CHEBI:29108"/>
    </cofactor>
    <text evidence="5">Binds 1 Ca(2+) ion per dimer.</text>
</comment>
<dbReference type="Gene3D" id="1.10.439.10">
    <property type="entry name" value="Penicillin Amidohydrolase, domain 1"/>
    <property type="match status" value="1"/>
</dbReference>
<dbReference type="GO" id="GO:0046872">
    <property type="term" value="F:metal ion binding"/>
    <property type="evidence" value="ECO:0007669"/>
    <property type="project" value="UniProtKB-KW"/>
</dbReference>